<evidence type="ECO:0000259" key="9">
    <source>
        <dbReference type="Pfam" id="PF07195"/>
    </source>
</evidence>
<keyword evidence="10" id="KW-0282">Flagellum</keyword>
<dbReference type="PANTHER" id="PTHR30288">
    <property type="entry name" value="FLAGELLAR CAP/ASSEMBLY PROTEIN FLID"/>
    <property type="match status" value="1"/>
</dbReference>
<gene>
    <name evidence="10" type="ORF">DWX93_09700</name>
</gene>
<dbReference type="AlphaFoldDB" id="A0A395VB01"/>
<feature type="domain" description="Flagellar hook-associated protein 2 C-terminal" evidence="9">
    <location>
        <begin position="638"/>
        <end position="904"/>
    </location>
</feature>
<reference evidence="10 11" key="1">
    <citation type="submission" date="2018-08" db="EMBL/GenBank/DDBJ databases">
        <title>A genome reference for cultivated species of the human gut microbiota.</title>
        <authorList>
            <person name="Zou Y."/>
            <person name="Xue W."/>
            <person name="Luo G."/>
        </authorList>
    </citation>
    <scope>NUCLEOTIDE SEQUENCE [LARGE SCALE GENOMIC DNA]</scope>
    <source>
        <strain evidence="10 11">AF22-12AC</strain>
    </source>
</reference>
<feature type="domain" description="Flagellar hook-associated protein 2 N-terminal" evidence="8">
    <location>
        <begin position="10"/>
        <end position="105"/>
    </location>
</feature>
<evidence type="ECO:0000256" key="4">
    <source>
        <dbReference type="ARBA" id="ARBA00023054"/>
    </source>
</evidence>
<dbReference type="Proteomes" id="UP000266172">
    <property type="component" value="Unassembled WGS sequence"/>
</dbReference>
<dbReference type="EMBL" id="QRVL01000007">
    <property type="protein sequence ID" value="RGS40384.1"/>
    <property type="molecule type" value="Genomic_DNA"/>
</dbReference>
<name>A0A395VB01_9FIRM</name>
<evidence type="ECO:0000313" key="10">
    <source>
        <dbReference type="EMBL" id="RGS40384.1"/>
    </source>
</evidence>
<dbReference type="GO" id="GO:0007155">
    <property type="term" value="P:cell adhesion"/>
    <property type="evidence" value="ECO:0007669"/>
    <property type="project" value="InterPro"/>
</dbReference>
<dbReference type="Pfam" id="PF02465">
    <property type="entry name" value="FliD_N"/>
    <property type="match status" value="1"/>
</dbReference>
<dbReference type="GO" id="GO:0009424">
    <property type="term" value="C:bacterial-type flagellum hook"/>
    <property type="evidence" value="ECO:0007669"/>
    <property type="project" value="InterPro"/>
</dbReference>
<keyword evidence="10" id="KW-0969">Cilium</keyword>
<organism evidence="10 11">
    <name type="scientific">Roseburia hominis</name>
    <dbReference type="NCBI Taxonomy" id="301301"/>
    <lineage>
        <taxon>Bacteria</taxon>
        <taxon>Bacillati</taxon>
        <taxon>Bacillota</taxon>
        <taxon>Clostridia</taxon>
        <taxon>Lachnospirales</taxon>
        <taxon>Lachnospiraceae</taxon>
        <taxon>Roseburia</taxon>
    </lineage>
</organism>
<evidence type="ECO:0000259" key="8">
    <source>
        <dbReference type="Pfam" id="PF02465"/>
    </source>
</evidence>
<evidence type="ECO:0000256" key="1">
    <source>
        <dbReference type="ARBA" id="ARBA00004365"/>
    </source>
</evidence>
<evidence type="ECO:0000256" key="2">
    <source>
        <dbReference type="ARBA" id="ARBA00009764"/>
    </source>
</evidence>
<comment type="caution">
    <text evidence="10">The sequence shown here is derived from an EMBL/GenBank/DDBJ whole genome shotgun (WGS) entry which is preliminary data.</text>
</comment>
<comment type="similarity">
    <text evidence="2">Belongs to the FliD family.</text>
</comment>
<dbReference type="InterPro" id="IPR040026">
    <property type="entry name" value="FliD"/>
</dbReference>
<evidence type="ECO:0000313" key="11">
    <source>
        <dbReference type="Proteomes" id="UP000266172"/>
    </source>
</evidence>
<evidence type="ECO:0000256" key="3">
    <source>
        <dbReference type="ARBA" id="ARBA00011255"/>
    </source>
</evidence>
<dbReference type="InterPro" id="IPR003481">
    <property type="entry name" value="FliD_N"/>
</dbReference>
<evidence type="ECO:0000256" key="6">
    <source>
        <dbReference type="ARBA" id="ARBA00033074"/>
    </source>
</evidence>
<proteinExistence type="inferred from homology"/>
<comment type="subunit">
    <text evidence="3">Homopentamer.</text>
</comment>
<dbReference type="RefSeq" id="WP_118097479.1">
    <property type="nucleotide sequence ID" value="NZ_QRVL01000007.1"/>
</dbReference>
<accession>A0A395VB01</accession>
<keyword evidence="4" id="KW-0175">Coiled coil</keyword>
<dbReference type="PANTHER" id="PTHR30288:SF0">
    <property type="entry name" value="FLAGELLAR HOOK-ASSOCIATED PROTEIN 2"/>
    <property type="match status" value="1"/>
</dbReference>
<dbReference type="GO" id="GO:0009421">
    <property type="term" value="C:bacterial-type flagellum filament cap"/>
    <property type="evidence" value="ECO:0007669"/>
    <property type="project" value="InterPro"/>
</dbReference>
<protein>
    <recommendedName>
        <fullName evidence="7">Filament cap protein</fullName>
    </recommendedName>
    <alternativeName>
        <fullName evidence="6">Flagellar cap protein</fullName>
    </alternativeName>
</protein>
<dbReference type="InterPro" id="IPR010809">
    <property type="entry name" value="FliD_C"/>
</dbReference>
<sequence>MPIRITGLNSGLDTEAIISALVSSYNYKTNKYKKAQTKLSWKQDAWKTLNTKIYSLYSSVGNLRLSSAYNLKSTTVSDTTKATVTASNTAPSGTQTLNVISVAQAGYLTGGQLDSSVSTGTTLAELGYTGGDGKINLTMGDGTTTSITVTQGTTVAGFLASLKDAGVSANYDETNHRFFISSKNTGKDNDFTLTGGDADGISALTKLGLNVQSKATDATYTSYTQYYDADGSQLNQNITDAIAAYKAAQEDYKTKSAQNANLTAAYGYASAYSAMMDALKSSGLSDADQKKLQTLLGMTASQRVDSLMDANGNVYTKSDTDSLGNAIYSYKDENGDTTYIRRMVTYEDGSNNVYTKNDDGTYTDGNGHVWKATGGKDTDGNATYSYTADDGTVNTATIKENTNYYEVTADAAGTGYYKYTDSNGVTYTQNDNNTLAGSDGNTYKISSGNLVQIDSDGNEVADGKTVALSACTQSEIQKMVYHQKAAATDIGRAADTLTDLKEANKDILTDDFVNKMTSNVEKVNAFENAEDTLGNADSASRASITAAVKNAYATNGSAGVTTLTNTYASQITANKTAMEADQNVIDKNAVLSKLAAMDETSTEYATAFADFVSQVQSAHEIQNGTNITYNSDAKKIDGTDSEILLNGIKYTSSLNTYTINGLSITALQATGAGDTNAISITTSTDTQGIYDKVKDFLTQYNALINEITSLYNADSAKGYEPLTDEEKDALSDSEVEKWEQKIKDSLLRRDESLEKVMNAMTSSMSKGYEVNGKTYYLSSFGIKTLGYFNAPENQEYAYHIDGDEDDTATSGNADKLMAMITSDPDSVISFMQQLTSGLYDAVGEKMKSSTLSSSYKVYNDKEMASEYSDYTDLIKKWEEKLQDKEDYYYNKFSAMETALSKLNSQTSSLSSLFGN</sequence>
<dbReference type="Pfam" id="PF07195">
    <property type="entry name" value="FliD_C"/>
    <property type="match status" value="1"/>
</dbReference>
<keyword evidence="5" id="KW-0975">Bacterial flagellum</keyword>
<keyword evidence="10" id="KW-0966">Cell projection</keyword>
<dbReference type="GO" id="GO:0071973">
    <property type="term" value="P:bacterial-type flagellum-dependent cell motility"/>
    <property type="evidence" value="ECO:0007669"/>
    <property type="project" value="TreeGrafter"/>
</dbReference>
<comment type="subcellular location">
    <subcellularLocation>
        <location evidence="1">Bacterial flagellum</location>
    </subcellularLocation>
</comment>
<evidence type="ECO:0000256" key="5">
    <source>
        <dbReference type="ARBA" id="ARBA00023143"/>
    </source>
</evidence>
<evidence type="ECO:0000256" key="7">
    <source>
        <dbReference type="ARBA" id="ARBA00033192"/>
    </source>
</evidence>